<keyword evidence="1" id="KW-0614">Plasmid</keyword>
<organism evidence="1">
    <name type="scientific">Klebsiella pneumoniae</name>
    <dbReference type="NCBI Taxonomy" id="573"/>
    <lineage>
        <taxon>Bacteria</taxon>
        <taxon>Pseudomonadati</taxon>
        <taxon>Pseudomonadota</taxon>
        <taxon>Gammaproteobacteria</taxon>
        <taxon>Enterobacterales</taxon>
        <taxon>Enterobacteriaceae</taxon>
        <taxon>Klebsiella/Raoultella group</taxon>
        <taxon>Klebsiella</taxon>
        <taxon>Klebsiella pneumoniae complex</taxon>
    </lineage>
</organism>
<proteinExistence type="predicted"/>
<dbReference type="AlphaFoldDB" id="A0A455TMR4"/>
<dbReference type="EMBL" id="AP019405">
    <property type="protein sequence ID" value="BBI29653.1"/>
    <property type="molecule type" value="Genomic_DNA"/>
</dbReference>
<reference evidence="1" key="1">
    <citation type="submission" date="2019-01" db="EMBL/GenBank/DDBJ databases">
        <title>Genomic characterization of novel carbapenem resistance plasmid carrying blaIMP-6 in northern Osaka.</title>
        <authorList>
            <person name="Abe R."/>
            <person name="Akeda Y."/>
            <person name="Sugawara Y."/>
            <person name="Yamamoto N."/>
            <person name="Tomono K."/>
            <person name="Takeuchi D."/>
            <person name="Kawahara R."/>
            <person name="Hamada S."/>
        </authorList>
    </citation>
    <scope>NUCLEOTIDE SEQUENCE</scope>
    <source>
        <strain evidence="1">E196</strain>
        <plasmid evidence="1">pE196_IMP6</plasmid>
    </source>
</reference>
<evidence type="ECO:0000313" key="1">
    <source>
        <dbReference type="EMBL" id="BBI29653.1"/>
    </source>
</evidence>
<accession>A0A455TMR4</accession>
<geneLocation type="plasmid" evidence="1">
    <name>pE196_IMP6</name>
</geneLocation>
<sequence>MSWCRCAPAGLNQIRNWYFSDLRWRNEKTGYAQHIHMPRICIVQTYAYANHLHM</sequence>
<protein>
    <submittedName>
        <fullName evidence="1">Uncharacterized protein</fullName>
    </submittedName>
</protein>
<name>A0A455TMR4_KLEPN</name>